<evidence type="ECO:0000256" key="6">
    <source>
        <dbReference type="ARBA" id="ARBA00062345"/>
    </source>
</evidence>
<evidence type="ECO:0000256" key="10">
    <source>
        <dbReference type="SAM" id="Coils"/>
    </source>
</evidence>
<dbReference type="InterPro" id="IPR001012">
    <property type="entry name" value="UBX_dom"/>
</dbReference>
<dbReference type="InterPro" id="IPR029071">
    <property type="entry name" value="Ubiquitin-like_domsf"/>
</dbReference>
<evidence type="ECO:0000259" key="12">
    <source>
        <dbReference type="PROSITE" id="PS50033"/>
    </source>
</evidence>
<dbReference type="PROSITE" id="PS51399">
    <property type="entry name" value="SEP"/>
    <property type="match status" value="1"/>
</dbReference>
<keyword evidence="2" id="KW-0963">Cytoplasm</keyword>
<dbReference type="OrthoDB" id="25887at2759"/>
<dbReference type="SUPFAM" id="SSF54236">
    <property type="entry name" value="Ubiquitin-like"/>
    <property type="match status" value="1"/>
</dbReference>
<proteinExistence type="predicted"/>
<comment type="subcellular location">
    <subcellularLocation>
        <location evidence="1">Cytoplasm</location>
        <location evidence="1">Cytoskeleton</location>
    </subcellularLocation>
</comment>
<feature type="domain" description="Ubiquitin-like" evidence="13">
    <location>
        <begin position="503"/>
        <end position="579"/>
    </location>
</feature>
<organism evidence="15 16">
    <name type="scientific">Crassostrea virginica</name>
    <name type="common">Eastern oyster</name>
    <dbReference type="NCBI Taxonomy" id="6565"/>
    <lineage>
        <taxon>Eukaryota</taxon>
        <taxon>Metazoa</taxon>
        <taxon>Spiralia</taxon>
        <taxon>Lophotrochozoa</taxon>
        <taxon>Mollusca</taxon>
        <taxon>Bivalvia</taxon>
        <taxon>Autobranchia</taxon>
        <taxon>Pteriomorphia</taxon>
        <taxon>Ostreida</taxon>
        <taxon>Ostreoidea</taxon>
        <taxon>Ostreidae</taxon>
        <taxon>Crassostrea</taxon>
    </lineage>
</organism>
<keyword evidence="15" id="KW-1185">Reference proteome</keyword>
<dbReference type="PANTHER" id="PTHR23333">
    <property type="entry name" value="UBX DOMAIN CONTAINING PROTEIN"/>
    <property type="match status" value="1"/>
</dbReference>
<dbReference type="InterPro" id="IPR000626">
    <property type="entry name" value="Ubiquitin-like_dom"/>
</dbReference>
<dbReference type="GeneID" id="111101366"/>
<feature type="region of interest" description="Disordered" evidence="11">
    <location>
        <begin position="224"/>
        <end position="252"/>
    </location>
</feature>
<evidence type="ECO:0000259" key="13">
    <source>
        <dbReference type="PROSITE" id="PS50053"/>
    </source>
</evidence>
<dbReference type="Gene3D" id="3.30.420.210">
    <property type="entry name" value="SEP domain"/>
    <property type="match status" value="1"/>
</dbReference>
<feature type="compositionally biased region" description="Basic and acidic residues" evidence="11">
    <location>
        <begin position="403"/>
        <end position="412"/>
    </location>
</feature>
<dbReference type="PROSITE" id="PS50053">
    <property type="entry name" value="UBIQUITIN_2"/>
    <property type="match status" value="1"/>
</dbReference>
<dbReference type="PROSITE" id="PS50033">
    <property type="entry name" value="UBX"/>
    <property type="match status" value="1"/>
</dbReference>
<feature type="compositionally biased region" description="Acidic residues" evidence="11">
    <location>
        <begin position="231"/>
        <end position="244"/>
    </location>
</feature>
<evidence type="ECO:0000256" key="4">
    <source>
        <dbReference type="ARBA" id="ARBA00023212"/>
    </source>
</evidence>
<feature type="region of interest" description="Disordered" evidence="11">
    <location>
        <begin position="1"/>
        <end position="51"/>
    </location>
</feature>
<evidence type="ECO:0000256" key="11">
    <source>
        <dbReference type="SAM" id="MobiDB-lite"/>
    </source>
</evidence>
<protein>
    <recommendedName>
        <fullName evidence="7">UBX domain-containing protein 11</fullName>
    </recommendedName>
    <alternativeName>
        <fullName evidence="9">Socius</fullName>
    </alternativeName>
    <alternativeName>
        <fullName evidence="8">UBX domain-containing protein 5</fullName>
    </alternativeName>
</protein>
<dbReference type="GO" id="GO:0043130">
    <property type="term" value="F:ubiquitin binding"/>
    <property type="evidence" value="ECO:0007669"/>
    <property type="project" value="TreeGrafter"/>
</dbReference>
<accession>A0A8B8ADJ0</accession>
<evidence type="ECO:0000313" key="15">
    <source>
        <dbReference type="Proteomes" id="UP000694844"/>
    </source>
</evidence>
<feature type="region of interest" description="Disordered" evidence="11">
    <location>
        <begin position="389"/>
        <end position="422"/>
    </location>
</feature>
<evidence type="ECO:0000259" key="14">
    <source>
        <dbReference type="PROSITE" id="PS51399"/>
    </source>
</evidence>
<dbReference type="PANTHER" id="PTHR23333:SF4">
    <property type="entry name" value="UBX DOMAIN-CONTAINING PROTEIN 11"/>
    <property type="match status" value="1"/>
</dbReference>
<dbReference type="InterPro" id="IPR012989">
    <property type="entry name" value="SEP_domain"/>
</dbReference>
<dbReference type="GO" id="GO:0043161">
    <property type="term" value="P:proteasome-mediated ubiquitin-dependent protein catabolic process"/>
    <property type="evidence" value="ECO:0007669"/>
    <property type="project" value="TreeGrafter"/>
</dbReference>
<keyword evidence="3 10" id="KW-0175">Coiled coil</keyword>
<dbReference type="SUPFAM" id="SSF102848">
    <property type="entry name" value="NSFL1 (p97 ATPase) cofactor p47, SEP domain"/>
    <property type="match status" value="1"/>
</dbReference>
<name>A0A8B8ADJ0_CRAVI</name>
<feature type="domain" description="SEP" evidence="14">
    <location>
        <begin position="311"/>
        <end position="375"/>
    </location>
</feature>
<feature type="region of interest" description="Disordered" evidence="11">
    <location>
        <begin position="63"/>
        <end position="119"/>
    </location>
</feature>
<gene>
    <name evidence="16" type="primary">LOC111101366</name>
</gene>
<evidence type="ECO:0000256" key="3">
    <source>
        <dbReference type="ARBA" id="ARBA00023054"/>
    </source>
</evidence>
<feature type="compositionally biased region" description="Basic and acidic residues" evidence="11">
    <location>
        <begin position="20"/>
        <end position="36"/>
    </location>
</feature>
<dbReference type="FunFam" id="3.30.420.210:FF:000003">
    <property type="entry name" value="UBX domain protein 11"/>
    <property type="match status" value="1"/>
</dbReference>
<feature type="coiled-coil region" evidence="10">
    <location>
        <begin position="141"/>
        <end position="175"/>
    </location>
</feature>
<dbReference type="Gene3D" id="3.10.20.90">
    <property type="entry name" value="Phosphatidylinositol 3-kinase Catalytic Subunit, Chain A, domain 1"/>
    <property type="match status" value="1"/>
</dbReference>
<dbReference type="Proteomes" id="UP000694844">
    <property type="component" value="Chromosome 6"/>
</dbReference>
<evidence type="ECO:0000256" key="9">
    <source>
        <dbReference type="ARBA" id="ARBA00081109"/>
    </source>
</evidence>
<dbReference type="RefSeq" id="XP_022289531.1">
    <property type="nucleotide sequence ID" value="XM_022433823.1"/>
</dbReference>
<dbReference type="Pfam" id="PF00789">
    <property type="entry name" value="UBX"/>
    <property type="match status" value="1"/>
</dbReference>
<dbReference type="Pfam" id="PF08059">
    <property type="entry name" value="SEP"/>
    <property type="match status" value="1"/>
</dbReference>
<evidence type="ECO:0000256" key="1">
    <source>
        <dbReference type="ARBA" id="ARBA00004245"/>
    </source>
</evidence>
<evidence type="ECO:0000313" key="16">
    <source>
        <dbReference type="RefSeq" id="XP_022289531.1"/>
    </source>
</evidence>
<feature type="domain" description="UBX" evidence="12">
    <location>
        <begin position="498"/>
        <end position="575"/>
    </location>
</feature>
<comment type="function">
    <text evidence="5">May be involved in the reorganization of actin cytoskeleton mediated by RND1, RND2 and RND3. Promotes RHOA activation mediated by GNA12 and GNA13.</text>
</comment>
<evidence type="ECO:0000256" key="7">
    <source>
        <dbReference type="ARBA" id="ARBA00073759"/>
    </source>
</evidence>
<evidence type="ECO:0000256" key="5">
    <source>
        <dbReference type="ARBA" id="ARBA00059434"/>
    </source>
</evidence>
<dbReference type="InterPro" id="IPR036241">
    <property type="entry name" value="NSFL1C_SEP_dom_sf"/>
</dbReference>
<dbReference type="AlphaFoldDB" id="A0A8B8ADJ0"/>
<comment type="subunit">
    <text evidence="6">Interacts with GNA12, GNA13, RND1, RND2 and RND3.</text>
</comment>
<sequence>MSSPLSSLKKSHKNPILLGRADDINKSGIGTKDRSRSMPFRNPAYSDDESRLLEEITHNMATSRLKATQRADPFHGGLPKLDTTRSHPTHNIGPVPRINNPPLERMHSSSSFTDDTPPDNATFLTAPPSDQELMATMMTRITLLEQKVQSQSKELTEKDKKIKILEDKVQIMKNAQGDLSPRESRELEKKCLLLQQQVHEMEAFLADYGMVWVGEKSNKTSAFYTDKLSSDSEEEEEEEEEEEDVWRPETSLSHNVVPSTTATTARSETVQSKFSVDYDRLIENIKDLNVLAGEGVSKVHHTTDGARLRLPDPVPLILYANGIMLFSGPFRPFTDPVTQQCVQDITDGYFPSELQNKFPDGVPFVVTDNRDTFFRDTRREVFRGAGQVLGGETRPSRLVPESKTAEKSHDKAPTNTPEHSQLKIATEAPGPKMTVDQFLQKLPKSVIKDGKVIDIRNSVGENLKDGKGVQTTVTVVETDTVKDLKKRLDDNKEVRPMTPRNITTLRVKSDTGNHTYILKMKFHETIGDLRKYVDMHRSSTSQPYNIVSAYPSKILDDERVTLQEAGLTPNAVLHLRVKK</sequence>
<keyword evidence="4" id="KW-0206">Cytoskeleton</keyword>
<evidence type="ECO:0000256" key="8">
    <source>
        <dbReference type="ARBA" id="ARBA00075811"/>
    </source>
</evidence>
<reference evidence="16" key="1">
    <citation type="submission" date="2025-08" db="UniProtKB">
        <authorList>
            <consortium name="RefSeq"/>
        </authorList>
    </citation>
    <scope>IDENTIFICATION</scope>
    <source>
        <tissue evidence="16">Whole sample</tissue>
    </source>
</reference>
<dbReference type="GO" id="GO:0005856">
    <property type="term" value="C:cytoskeleton"/>
    <property type="evidence" value="ECO:0007669"/>
    <property type="project" value="UniProtKB-SubCell"/>
</dbReference>
<dbReference type="CDD" id="cd17077">
    <property type="entry name" value="UBX_UBXN11"/>
    <property type="match status" value="1"/>
</dbReference>
<evidence type="ECO:0000256" key="2">
    <source>
        <dbReference type="ARBA" id="ARBA00022490"/>
    </source>
</evidence>